<dbReference type="InterPro" id="IPR051371">
    <property type="entry name" value="Ras_palmitoyltransferase"/>
</dbReference>
<dbReference type="KEGG" id="act:ACLA_012590"/>
<comment type="subcellular location">
    <subcellularLocation>
        <location evidence="1">Endoplasmic reticulum membrane</location>
        <topology evidence="1">Peripheral membrane protein</topology>
    </subcellularLocation>
</comment>
<comment type="similarity">
    <text evidence="2">Belongs to the ERF4 family.</text>
</comment>
<dbReference type="OMA" id="LWNPINY"/>
<accession>A1CAR3</accession>
<feature type="domain" description="Golgin subfamily A member 7/ERF4" evidence="8">
    <location>
        <begin position="345"/>
        <end position="461"/>
    </location>
</feature>
<organism evidence="9 10">
    <name type="scientific">Aspergillus clavatus (strain ATCC 1007 / CBS 513.65 / DSM 816 / NCTC 3887 / NRRL 1 / QM 1276 / 107)</name>
    <dbReference type="NCBI Taxonomy" id="344612"/>
    <lineage>
        <taxon>Eukaryota</taxon>
        <taxon>Fungi</taxon>
        <taxon>Dikarya</taxon>
        <taxon>Ascomycota</taxon>
        <taxon>Pezizomycotina</taxon>
        <taxon>Eurotiomycetes</taxon>
        <taxon>Eurotiomycetidae</taxon>
        <taxon>Eurotiales</taxon>
        <taxon>Aspergillaceae</taxon>
        <taxon>Aspergillus</taxon>
        <taxon>Aspergillus subgen. Fumigati</taxon>
    </lineage>
</organism>
<dbReference type="EMBL" id="DS027049">
    <property type="protein sequence ID" value="EAW12831.1"/>
    <property type="molecule type" value="Genomic_DNA"/>
</dbReference>
<dbReference type="eggNOG" id="ENOG502S30T">
    <property type="taxonomic scope" value="Eukaryota"/>
</dbReference>
<dbReference type="Proteomes" id="UP000006701">
    <property type="component" value="Unassembled WGS sequence"/>
</dbReference>
<evidence type="ECO:0000256" key="6">
    <source>
        <dbReference type="ARBA" id="ARBA00023136"/>
    </source>
</evidence>
<name>A1CAR3_ASPCL</name>
<dbReference type="GeneID" id="4706382"/>
<sequence>MSPASPLSESRPPITTTISTAASTFHLHLISPPPSSSYFFFLSSLRSSLIALVSKTASSSALDYPHLLSSSEAEEISGYRLYRHHSPTSLESDRRASSILLPPSTGHSSQTSQKKPFLRQKQFQQRPHSFLTTTTTTILRPPAVRLANPVNHVPRITPVTVPHPLQISDEHLPLDGHRDAYPLLTIPERRRSRLASSPNSLTVERSQGETESGRSSIAVPRGQRRSGTFDRHLALREMSEPAGDNNNASHEGKDLRPPERAHVARDAFVERPGPLPEDHPRHVQSQVSLRSHSQIASVPSNSGGPPAGGEAEVAEELAWGPAHPCYPHLNPHVPIGSREYLTTRIIRIRRDWMVKGDLAPTFSNLYPEILDPLLPEQEFRRIIATVNEELTKAFNPFSFRNLVDGALGLVTGWLWEDFGAPGIKSHLQRIEMWLDNWNREVGAKDGVYIWSLRRTAYMSLDIQIPDPKVGIIPSEGASLPGTRPSSGAGHGF</sequence>
<protein>
    <recommendedName>
        <fullName evidence="4">Ras modification protein ERF4</fullName>
    </recommendedName>
</protein>
<dbReference type="VEuPathDB" id="FungiDB:ACLA_012590"/>
<evidence type="ECO:0000256" key="4">
    <source>
        <dbReference type="ARBA" id="ARBA00018463"/>
    </source>
</evidence>
<feature type="compositionally biased region" description="Low complexity" evidence="7">
    <location>
        <begin position="296"/>
        <end position="311"/>
    </location>
</feature>
<dbReference type="HOGENOM" id="CLU_018540_3_1_1"/>
<feature type="region of interest" description="Disordered" evidence="7">
    <location>
        <begin position="473"/>
        <end position="492"/>
    </location>
</feature>
<keyword evidence="10" id="KW-1185">Reference proteome</keyword>
<dbReference type="STRING" id="344612.A1CAR3"/>
<feature type="region of interest" description="Disordered" evidence="7">
    <location>
        <begin position="87"/>
        <end position="126"/>
    </location>
</feature>
<evidence type="ECO:0000256" key="1">
    <source>
        <dbReference type="ARBA" id="ARBA00004406"/>
    </source>
</evidence>
<feature type="compositionally biased region" description="Polar residues" evidence="7">
    <location>
        <begin position="283"/>
        <end position="295"/>
    </location>
</feature>
<dbReference type="AlphaFoldDB" id="A1CAR3"/>
<dbReference type="PANTHER" id="PTHR13254">
    <property type="entry name" value="GOLGI AUTOANTIGEN, GOLGIN SUBFAMILY A, 7"/>
    <property type="match status" value="1"/>
</dbReference>
<keyword evidence="6" id="KW-0472">Membrane</keyword>
<dbReference type="GO" id="GO:0005789">
    <property type="term" value="C:endoplasmic reticulum membrane"/>
    <property type="evidence" value="ECO:0007669"/>
    <property type="project" value="UniProtKB-SubCell"/>
</dbReference>
<dbReference type="GO" id="GO:0006612">
    <property type="term" value="P:protein targeting to membrane"/>
    <property type="evidence" value="ECO:0007669"/>
    <property type="project" value="TreeGrafter"/>
</dbReference>
<gene>
    <name evidence="9" type="ORF">ACLA_012590</name>
</gene>
<dbReference type="GO" id="GO:0031211">
    <property type="term" value="C:endoplasmic reticulum palmitoyltransferase complex"/>
    <property type="evidence" value="ECO:0007669"/>
    <property type="project" value="TreeGrafter"/>
</dbReference>
<dbReference type="OrthoDB" id="5377273at2759"/>
<evidence type="ECO:0000256" key="3">
    <source>
        <dbReference type="ARBA" id="ARBA00011396"/>
    </source>
</evidence>
<feature type="compositionally biased region" description="Basic and acidic residues" evidence="7">
    <location>
        <begin position="227"/>
        <end position="239"/>
    </location>
</feature>
<comment type="subunit">
    <text evidence="3">Interacts with ERF2.</text>
</comment>
<dbReference type="RefSeq" id="XP_001274257.1">
    <property type="nucleotide sequence ID" value="XM_001274256.1"/>
</dbReference>
<keyword evidence="5" id="KW-0256">Endoplasmic reticulum</keyword>
<feature type="compositionally biased region" description="Polar residues" evidence="7">
    <location>
        <begin position="105"/>
        <end position="114"/>
    </location>
</feature>
<feature type="region of interest" description="Disordered" evidence="7">
    <location>
        <begin position="183"/>
        <end position="312"/>
    </location>
</feature>
<reference evidence="9 10" key="1">
    <citation type="journal article" date="2008" name="PLoS Genet.">
        <title>Genomic islands in the pathogenic filamentous fungus Aspergillus fumigatus.</title>
        <authorList>
            <person name="Fedorova N.D."/>
            <person name="Khaldi N."/>
            <person name="Joardar V.S."/>
            <person name="Maiti R."/>
            <person name="Amedeo P."/>
            <person name="Anderson M.J."/>
            <person name="Crabtree J."/>
            <person name="Silva J.C."/>
            <person name="Badger J.H."/>
            <person name="Albarraq A."/>
            <person name="Angiuoli S."/>
            <person name="Bussey H."/>
            <person name="Bowyer P."/>
            <person name="Cotty P.J."/>
            <person name="Dyer P.S."/>
            <person name="Egan A."/>
            <person name="Galens K."/>
            <person name="Fraser-Liggett C.M."/>
            <person name="Haas B.J."/>
            <person name="Inman J.M."/>
            <person name="Kent R."/>
            <person name="Lemieux S."/>
            <person name="Malavazi I."/>
            <person name="Orvis J."/>
            <person name="Roemer T."/>
            <person name="Ronning C.M."/>
            <person name="Sundaram J.P."/>
            <person name="Sutton G."/>
            <person name="Turner G."/>
            <person name="Venter J.C."/>
            <person name="White O.R."/>
            <person name="Whitty B.R."/>
            <person name="Youngman P."/>
            <person name="Wolfe K.H."/>
            <person name="Goldman G.H."/>
            <person name="Wortman J.R."/>
            <person name="Jiang B."/>
            <person name="Denning D.W."/>
            <person name="Nierman W.C."/>
        </authorList>
    </citation>
    <scope>NUCLEOTIDE SEQUENCE [LARGE SCALE GENOMIC DNA]</scope>
    <source>
        <strain evidence="10">ATCC 1007 / CBS 513.65 / DSM 816 / NCTC 3887 / NRRL 1</strain>
    </source>
</reference>
<evidence type="ECO:0000259" key="8">
    <source>
        <dbReference type="Pfam" id="PF10256"/>
    </source>
</evidence>
<evidence type="ECO:0000313" key="10">
    <source>
        <dbReference type="Proteomes" id="UP000006701"/>
    </source>
</evidence>
<evidence type="ECO:0000313" key="9">
    <source>
        <dbReference type="EMBL" id="EAW12831.1"/>
    </source>
</evidence>
<dbReference type="PANTHER" id="PTHR13254:SF0">
    <property type="entry name" value="GOLGIN SUBFAMILY A MEMBER 7_ERF4 DOMAIN-CONTAINING PROTEIN"/>
    <property type="match status" value="1"/>
</dbReference>
<feature type="compositionally biased region" description="Polar residues" evidence="7">
    <location>
        <begin position="194"/>
        <end position="205"/>
    </location>
</feature>
<feature type="compositionally biased region" description="Basic and acidic residues" evidence="7">
    <location>
        <begin position="250"/>
        <end position="269"/>
    </location>
</feature>
<proteinExistence type="inferred from homology"/>
<evidence type="ECO:0000256" key="7">
    <source>
        <dbReference type="SAM" id="MobiDB-lite"/>
    </source>
</evidence>
<dbReference type="Pfam" id="PF10256">
    <property type="entry name" value="Erf4"/>
    <property type="match status" value="1"/>
</dbReference>
<evidence type="ECO:0000256" key="2">
    <source>
        <dbReference type="ARBA" id="ARBA00007732"/>
    </source>
</evidence>
<evidence type="ECO:0000256" key="5">
    <source>
        <dbReference type="ARBA" id="ARBA00022824"/>
    </source>
</evidence>
<dbReference type="InterPro" id="IPR019383">
    <property type="entry name" value="Golgin_A_7/ERF4"/>
</dbReference>